<gene>
    <name evidence="1" type="ORF">IS491_18355</name>
</gene>
<dbReference type="EMBL" id="JADOEF010000001">
    <property type="protein sequence ID" value="MBF7810584.1"/>
    <property type="molecule type" value="Genomic_DNA"/>
</dbReference>
<dbReference type="Proteomes" id="UP000631418">
    <property type="component" value="Unassembled WGS sequence"/>
</dbReference>
<accession>A0AAE2RVQ6</accession>
<dbReference type="InterPro" id="IPR025850">
    <property type="entry name" value="SUKH-3"/>
</dbReference>
<comment type="caution">
    <text evidence="1">The sequence shown here is derived from an EMBL/GenBank/DDBJ whole genome shotgun (WGS) entry which is preliminary data.</text>
</comment>
<organism evidence="1 2">
    <name type="scientific">Clostridium beijerinckii</name>
    <name type="common">Clostridium MP</name>
    <dbReference type="NCBI Taxonomy" id="1520"/>
    <lineage>
        <taxon>Bacteria</taxon>
        <taxon>Bacillati</taxon>
        <taxon>Bacillota</taxon>
        <taxon>Clostridia</taxon>
        <taxon>Eubacteriales</taxon>
        <taxon>Clostridiaceae</taxon>
        <taxon>Clostridium</taxon>
    </lineage>
</organism>
<dbReference type="Pfam" id="PF14433">
    <property type="entry name" value="SUKH-3"/>
    <property type="match status" value="1"/>
</dbReference>
<evidence type="ECO:0000313" key="1">
    <source>
        <dbReference type="EMBL" id="MBF7810584.1"/>
    </source>
</evidence>
<dbReference type="AlphaFoldDB" id="A0AAE2RVQ6"/>
<name>A0AAE2RVQ6_CLOBE</name>
<reference evidence="1" key="1">
    <citation type="submission" date="2020-11" db="EMBL/GenBank/DDBJ databases">
        <authorList>
            <person name="Thieme N."/>
            <person name="Liebl W."/>
            <person name="Zverlov V."/>
        </authorList>
    </citation>
    <scope>NUCLEOTIDE SEQUENCE</scope>
    <source>
        <strain evidence="1">NT08</strain>
    </source>
</reference>
<evidence type="ECO:0000313" key="2">
    <source>
        <dbReference type="Proteomes" id="UP000631418"/>
    </source>
</evidence>
<dbReference type="RefSeq" id="WP_012058840.1">
    <property type="nucleotide sequence ID" value="NZ_CP073279.1"/>
</dbReference>
<protein>
    <submittedName>
        <fullName evidence="1">SUKH-3 domain-containing protein</fullName>
    </submittedName>
</protein>
<sequence>MFEANVKEILVRAGWFENRKIDITDYVKILESAGYEVFDAARKFLEEFGELNIIPKYIDSFGEEDYEEHSTCLEAINYLCKYNTNYDEEVGERTIPVFRLYRGEYNICISESGKFFISQGMWAKDSDNLWNGLLGEYKGGFLNWKDYKAGKEFQRSKYKNEEYF</sequence>
<dbReference type="OMA" id="YNICISE"/>
<proteinExistence type="predicted"/>